<dbReference type="GO" id="GO:0005794">
    <property type="term" value="C:Golgi apparatus"/>
    <property type="evidence" value="ECO:0007669"/>
    <property type="project" value="TreeGrafter"/>
</dbReference>
<dbReference type="PANTHER" id="PTHR45711:SF6">
    <property type="entry name" value="CHLORIDE CHANNEL PROTEIN"/>
    <property type="match status" value="1"/>
</dbReference>
<keyword evidence="3" id="KW-1185">Reference proteome</keyword>
<evidence type="ECO:0000313" key="3">
    <source>
        <dbReference type="Proteomes" id="UP000279833"/>
    </source>
</evidence>
<dbReference type="STRING" id="6186.A0A183KMI4"/>
<sequence>MTVGDLDQLVSGCDVKGFPVVVSQDSPYLVGWVSRRELRWALDRERKYDSNIVDDSPVHFATFQEVYANDNQELTPVNLQNIVDLSPTTVSDHTPMETVLDFFKKLGLRQIIVTRNGLVNVFFLFTKCNQIFSNCQILHSVVVIDL</sequence>
<dbReference type="GO" id="GO:0005247">
    <property type="term" value="F:voltage-gated chloride channel activity"/>
    <property type="evidence" value="ECO:0007669"/>
    <property type="project" value="TreeGrafter"/>
</dbReference>
<dbReference type="PANTHER" id="PTHR45711">
    <property type="entry name" value="CHLORIDE CHANNEL PROTEIN"/>
    <property type="match status" value="1"/>
</dbReference>
<evidence type="ECO:0000256" key="1">
    <source>
        <dbReference type="ARBA" id="ARBA00023065"/>
    </source>
</evidence>
<dbReference type="Proteomes" id="UP000279833">
    <property type="component" value="Unassembled WGS sequence"/>
</dbReference>
<gene>
    <name evidence="2" type="ORF">SCUD_LOCUS16258</name>
</gene>
<dbReference type="WBParaSite" id="SCUD_0001626101-mRNA-1">
    <property type="protein sequence ID" value="SCUD_0001626101-mRNA-1"/>
    <property type="gene ID" value="SCUD_0001626101"/>
</dbReference>
<dbReference type="GO" id="GO:0005769">
    <property type="term" value="C:early endosome"/>
    <property type="evidence" value="ECO:0007669"/>
    <property type="project" value="TreeGrafter"/>
</dbReference>
<dbReference type="CDD" id="cd04591">
    <property type="entry name" value="CBS_pair_voltage-gated_CLC_euk_bac"/>
    <property type="match status" value="1"/>
</dbReference>
<dbReference type="Gene3D" id="3.10.580.20">
    <property type="match status" value="1"/>
</dbReference>
<evidence type="ECO:0000313" key="4">
    <source>
        <dbReference type="WBParaSite" id="SCUD_0001626101-mRNA-1"/>
    </source>
</evidence>
<reference evidence="2 3" key="2">
    <citation type="submission" date="2018-11" db="EMBL/GenBank/DDBJ databases">
        <authorList>
            <consortium name="Pathogen Informatics"/>
        </authorList>
    </citation>
    <scope>NUCLEOTIDE SEQUENCE [LARGE SCALE GENOMIC DNA]</scope>
    <source>
        <strain evidence="2">Dakar</strain>
        <strain evidence="3">Dakar, Senegal</strain>
    </source>
</reference>
<dbReference type="GO" id="GO:0005886">
    <property type="term" value="C:plasma membrane"/>
    <property type="evidence" value="ECO:0007669"/>
    <property type="project" value="TreeGrafter"/>
</dbReference>
<protein>
    <submittedName>
        <fullName evidence="4">CBS domain-containing protein</fullName>
    </submittedName>
</protein>
<accession>A0A183KMI4</accession>
<proteinExistence type="predicted"/>
<name>A0A183KMI4_9TREM</name>
<dbReference type="EMBL" id="UZAK01038471">
    <property type="protein sequence ID" value="VDP61199.1"/>
    <property type="molecule type" value="Genomic_DNA"/>
</dbReference>
<dbReference type="SUPFAM" id="SSF54631">
    <property type="entry name" value="CBS-domain pair"/>
    <property type="match status" value="1"/>
</dbReference>
<keyword evidence="1" id="KW-0406">Ion transport</keyword>
<organism evidence="4">
    <name type="scientific">Schistosoma curassoni</name>
    <dbReference type="NCBI Taxonomy" id="6186"/>
    <lineage>
        <taxon>Eukaryota</taxon>
        <taxon>Metazoa</taxon>
        <taxon>Spiralia</taxon>
        <taxon>Lophotrochozoa</taxon>
        <taxon>Platyhelminthes</taxon>
        <taxon>Trematoda</taxon>
        <taxon>Digenea</taxon>
        <taxon>Strigeidida</taxon>
        <taxon>Schistosomatoidea</taxon>
        <taxon>Schistosomatidae</taxon>
        <taxon>Schistosoma</taxon>
    </lineage>
</organism>
<keyword evidence="1" id="KW-0813">Transport</keyword>
<dbReference type="InterPro" id="IPR046342">
    <property type="entry name" value="CBS_dom_sf"/>
</dbReference>
<evidence type="ECO:0000313" key="2">
    <source>
        <dbReference type="EMBL" id="VDP61199.1"/>
    </source>
</evidence>
<dbReference type="AlphaFoldDB" id="A0A183KMI4"/>
<reference evidence="4" key="1">
    <citation type="submission" date="2016-06" db="UniProtKB">
        <authorList>
            <consortium name="WormBaseParasite"/>
        </authorList>
    </citation>
    <scope>IDENTIFICATION</scope>
</reference>